<keyword evidence="3" id="KW-1185">Reference proteome</keyword>
<reference evidence="2" key="1">
    <citation type="submission" date="2023-06" db="EMBL/GenBank/DDBJ databases">
        <title>Genomic analysis of the entomopathogenic nematode Steinernema hermaphroditum.</title>
        <authorList>
            <person name="Schwarz E.M."/>
            <person name="Heppert J.K."/>
            <person name="Baniya A."/>
            <person name="Schwartz H.T."/>
            <person name="Tan C.-H."/>
            <person name="Antoshechkin I."/>
            <person name="Sternberg P.W."/>
            <person name="Goodrich-Blair H."/>
            <person name="Dillman A.R."/>
        </authorList>
    </citation>
    <scope>NUCLEOTIDE SEQUENCE</scope>
    <source>
        <strain evidence="2">PS9179</strain>
        <tissue evidence="2">Whole animal</tissue>
    </source>
</reference>
<organism evidence="2 3">
    <name type="scientific">Steinernema hermaphroditum</name>
    <dbReference type="NCBI Taxonomy" id="289476"/>
    <lineage>
        <taxon>Eukaryota</taxon>
        <taxon>Metazoa</taxon>
        <taxon>Ecdysozoa</taxon>
        <taxon>Nematoda</taxon>
        <taxon>Chromadorea</taxon>
        <taxon>Rhabditida</taxon>
        <taxon>Tylenchina</taxon>
        <taxon>Panagrolaimomorpha</taxon>
        <taxon>Strongyloidoidea</taxon>
        <taxon>Steinernematidae</taxon>
        <taxon>Steinernema</taxon>
    </lineage>
</organism>
<gene>
    <name evidence="2" type="ORF">QR680_008762</name>
</gene>
<proteinExistence type="predicted"/>
<feature type="transmembrane region" description="Helical" evidence="1">
    <location>
        <begin position="47"/>
        <end position="74"/>
    </location>
</feature>
<evidence type="ECO:0000313" key="3">
    <source>
        <dbReference type="Proteomes" id="UP001175271"/>
    </source>
</evidence>
<evidence type="ECO:0000256" key="1">
    <source>
        <dbReference type="SAM" id="Phobius"/>
    </source>
</evidence>
<comment type="caution">
    <text evidence="2">The sequence shown here is derived from an EMBL/GenBank/DDBJ whole genome shotgun (WGS) entry which is preliminary data.</text>
</comment>
<dbReference type="AlphaFoldDB" id="A0AA39IJ92"/>
<keyword evidence="1" id="KW-1133">Transmembrane helix</keyword>
<evidence type="ECO:0000313" key="2">
    <source>
        <dbReference type="EMBL" id="KAK0424635.1"/>
    </source>
</evidence>
<keyword evidence="1" id="KW-0812">Transmembrane</keyword>
<dbReference type="EMBL" id="JAUCMV010000001">
    <property type="protein sequence ID" value="KAK0424635.1"/>
    <property type="molecule type" value="Genomic_DNA"/>
</dbReference>
<protein>
    <submittedName>
        <fullName evidence="2">Uncharacterized protein</fullName>
    </submittedName>
</protein>
<sequence>MRMCIALSRHRSTRIRSSWIASSSITLEAKIISIREELSETLIFSDLYLPIVISYICVGLAISTIAFDIGSAYVRRLFFVGKRITNIANINIWFGSRSLKVKDLIMALGQNIGLEPTFIGHIDLEKLVTIAIKVKEGKMAAVPQYYYMDGIWPPELVPLFMKEGYVPIFVDSDELDANGDVKKKESLISFDERNGKIEGSLYGNLSTENEIRPIDEVDDSDK</sequence>
<accession>A0AA39IJ92</accession>
<dbReference type="Proteomes" id="UP001175271">
    <property type="component" value="Unassembled WGS sequence"/>
</dbReference>
<keyword evidence="1" id="KW-0472">Membrane</keyword>
<name>A0AA39IJ92_9BILA</name>